<organism evidence="6 7">
    <name type="scientific">Rhizorhabdus dicambivorans</name>
    <dbReference type="NCBI Taxonomy" id="1850238"/>
    <lineage>
        <taxon>Bacteria</taxon>
        <taxon>Pseudomonadati</taxon>
        <taxon>Pseudomonadota</taxon>
        <taxon>Alphaproteobacteria</taxon>
        <taxon>Sphingomonadales</taxon>
        <taxon>Sphingomonadaceae</taxon>
        <taxon>Rhizorhabdus</taxon>
    </lineage>
</organism>
<dbReference type="EMBL" id="NWUF01000009">
    <property type="protein sequence ID" value="PCE42134.1"/>
    <property type="molecule type" value="Genomic_DNA"/>
</dbReference>
<evidence type="ECO:0000256" key="2">
    <source>
        <dbReference type="ARBA" id="ARBA00022803"/>
    </source>
</evidence>
<dbReference type="AlphaFoldDB" id="A0A2A4FWR6"/>
<dbReference type="OrthoDB" id="7440612at2"/>
<evidence type="ECO:0000256" key="3">
    <source>
        <dbReference type="PROSITE-ProRule" id="PRU00339"/>
    </source>
</evidence>
<proteinExistence type="predicted"/>
<sequence length="552" mass="60111">MASVVARRVAAAALLALAACGSPEQKAEKAAVRSDLYYGHRDLYSARVEIKRAIGAQDDVPEYWAKLARIELADGHYLEAYQAYARVVEIDPDNEEATQTMAELSYQAGSFEDADRLADKILKKQPRSLRMLLVKGAVAASRRDVPGARGIAEQMLAIDPGNEGAKILLARVMNMSGERAPAMALLEESIAKDGESVAKLMALLDLYNSREDFPRVARTFARLFTLQPGNAELRLEYAKLLYERGRPDRALGMLARLARRHRHDPAIEQKIVDLWTEVGSDRVDVDGLRRFVTTSGDKQMKIALGHLLLDQKRHAEAEALLRPLIDTGDVTAAKVEADVLYAGALAGLGRGGEAQALVDRVLKFDPANPRALLMQVQVAIATGDLASALRDAQALVRDNPALAEARVALADIYVRRKERVLADASFARALNEVPDSGPMLTAYVAYLRDTQREPMAREVAKRFTRSNPRMLAGWKVRAELCLAADDKTCLVETLQALDQVAGSMKLRRRIEAHSPGFAAAVAAAVAKREGEEKERGAAGQARPSCGTTGAGC</sequence>
<feature type="chain" id="PRO_5013377055" evidence="5">
    <location>
        <begin position="19"/>
        <end position="552"/>
    </location>
</feature>
<dbReference type="InterPro" id="IPR019734">
    <property type="entry name" value="TPR_rpt"/>
</dbReference>
<keyword evidence="1" id="KW-0677">Repeat</keyword>
<dbReference type="PROSITE" id="PS51257">
    <property type="entry name" value="PROKAR_LIPOPROTEIN"/>
    <property type="match status" value="1"/>
</dbReference>
<dbReference type="Gene3D" id="1.25.40.10">
    <property type="entry name" value="Tetratricopeptide repeat domain"/>
    <property type="match status" value="2"/>
</dbReference>
<reference evidence="6 7" key="1">
    <citation type="submission" date="2017-09" db="EMBL/GenBank/DDBJ databases">
        <title>The Catabolism of 3,6-Dichlorosalicylic acid is Initiated by the Cytochrome P450 Monooxygenase DsmABC in Rhizorhabdus dicambivorans Ndbn-20.</title>
        <authorList>
            <person name="Na L."/>
        </authorList>
    </citation>
    <scope>NUCLEOTIDE SEQUENCE [LARGE SCALE GENOMIC DNA]</scope>
    <source>
        <strain evidence="6 7">Ndbn-20m</strain>
    </source>
</reference>
<dbReference type="Pfam" id="PF13432">
    <property type="entry name" value="TPR_16"/>
    <property type="match status" value="2"/>
</dbReference>
<evidence type="ECO:0000256" key="5">
    <source>
        <dbReference type="SAM" id="SignalP"/>
    </source>
</evidence>
<keyword evidence="2 3" id="KW-0802">TPR repeat</keyword>
<name>A0A2A4FWR6_9SPHN</name>
<dbReference type="Proteomes" id="UP000218934">
    <property type="component" value="Unassembled WGS sequence"/>
</dbReference>
<dbReference type="PANTHER" id="PTHR45586:SF1">
    <property type="entry name" value="LIPOPOLYSACCHARIDE ASSEMBLY PROTEIN B"/>
    <property type="match status" value="1"/>
</dbReference>
<dbReference type="SMART" id="SM00028">
    <property type="entry name" value="TPR"/>
    <property type="match status" value="3"/>
</dbReference>
<evidence type="ECO:0000256" key="1">
    <source>
        <dbReference type="ARBA" id="ARBA00022737"/>
    </source>
</evidence>
<keyword evidence="7" id="KW-1185">Reference proteome</keyword>
<dbReference type="PANTHER" id="PTHR45586">
    <property type="entry name" value="TPR REPEAT-CONTAINING PROTEIN PA4667"/>
    <property type="match status" value="1"/>
</dbReference>
<evidence type="ECO:0000313" key="6">
    <source>
        <dbReference type="EMBL" id="PCE42134.1"/>
    </source>
</evidence>
<accession>A0A2A4FWR6</accession>
<dbReference type="Pfam" id="PF14559">
    <property type="entry name" value="TPR_19"/>
    <property type="match status" value="3"/>
</dbReference>
<evidence type="ECO:0000313" key="7">
    <source>
        <dbReference type="Proteomes" id="UP000218934"/>
    </source>
</evidence>
<evidence type="ECO:0000256" key="4">
    <source>
        <dbReference type="SAM" id="MobiDB-lite"/>
    </source>
</evidence>
<dbReference type="PROSITE" id="PS50005">
    <property type="entry name" value="TPR"/>
    <property type="match status" value="1"/>
</dbReference>
<feature type="region of interest" description="Disordered" evidence="4">
    <location>
        <begin position="532"/>
        <end position="552"/>
    </location>
</feature>
<dbReference type="KEGG" id="rdi:CMV14_23430"/>
<dbReference type="SUPFAM" id="SSF48452">
    <property type="entry name" value="TPR-like"/>
    <property type="match status" value="2"/>
</dbReference>
<dbReference type="InterPro" id="IPR051012">
    <property type="entry name" value="CellSynth/LPSAsmb/PSIAsmb"/>
</dbReference>
<protein>
    <submittedName>
        <fullName evidence="6">Uncharacterized protein</fullName>
    </submittedName>
</protein>
<dbReference type="InterPro" id="IPR011990">
    <property type="entry name" value="TPR-like_helical_dom_sf"/>
</dbReference>
<gene>
    <name evidence="6" type="ORF">COO09_10860</name>
</gene>
<comment type="caution">
    <text evidence="6">The sequence shown here is derived from an EMBL/GenBank/DDBJ whole genome shotgun (WGS) entry which is preliminary data.</text>
</comment>
<keyword evidence="5" id="KW-0732">Signal</keyword>
<feature type="repeat" description="TPR" evidence="3">
    <location>
        <begin position="61"/>
        <end position="94"/>
    </location>
</feature>
<feature type="signal peptide" evidence="5">
    <location>
        <begin position="1"/>
        <end position="18"/>
    </location>
</feature>